<dbReference type="SUPFAM" id="SSF46785">
    <property type="entry name" value="Winged helix' DNA-binding domain"/>
    <property type="match status" value="1"/>
</dbReference>
<evidence type="ECO:0000256" key="1">
    <source>
        <dbReference type="ARBA" id="ARBA00023015"/>
    </source>
</evidence>
<dbReference type="InterPro" id="IPR029016">
    <property type="entry name" value="GAF-like_dom_sf"/>
</dbReference>
<evidence type="ECO:0000259" key="4">
    <source>
        <dbReference type="PROSITE" id="PS51077"/>
    </source>
</evidence>
<keyword evidence="3" id="KW-0804">Transcription</keyword>
<organism evidence="6 7">
    <name type="scientific">Nocardioides eburneus</name>
    <dbReference type="NCBI Taxonomy" id="3231482"/>
    <lineage>
        <taxon>Bacteria</taxon>
        <taxon>Bacillati</taxon>
        <taxon>Actinomycetota</taxon>
        <taxon>Actinomycetes</taxon>
        <taxon>Propionibacteriales</taxon>
        <taxon>Nocardioidaceae</taxon>
        <taxon>Nocardioides</taxon>
    </lineage>
</organism>
<dbReference type="RefSeq" id="WP_367994439.1">
    <property type="nucleotide sequence ID" value="NZ_JBFPJR010000021.1"/>
</dbReference>
<sequence length="258" mass="26849">MTPTDTTGAAPVQSVDRAVRVLEILARDGDVAAGEIARELGVHGSTVSRLIASLSAHGLVERNGVNGGFRLGVGLLRLAGATASRLDLTGQAQPVCDALAAELDETTNVAILSDGVAINVCQAAGSNAVATQNWVGRRTVLHATSSGKVLLAYLDEDDLAALLQRPLERFTPHTITTVRALRAQLREVRETGYATAVEEYEEGLNAVAAPVRGPDGSVIAAISAAGPAYRLGPDDLPATTDAVIRAAQEISRRMGHHP</sequence>
<dbReference type="PANTHER" id="PTHR30136:SF24">
    <property type="entry name" value="HTH-TYPE TRANSCRIPTIONAL REPRESSOR ALLR"/>
    <property type="match status" value="1"/>
</dbReference>
<dbReference type="InterPro" id="IPR014757">
    <property type="entry name" value="Tscrpt_reg_IclR_C"/>
</dbReference>
<feature type="domain" description="IclR-ED" evidence="5">
    <location>
        <begin position="74"/>
        <end position="256"/>
    </location>
</feature>
<name>A0ABV3SZV1_9ACTN</name>
<evidence type="ECO:0000313" key="7">
    <source>
        <dbReference type="Proteomes" id="UP001556631"/>
    </source>
</evidence>
<dbReference type="PROSITE" id="PS51077">
    <property type="entry name" value="HTH_ICLR"/>
    <property type="match status" value="1"/>
</dbReference>
<dbReference type="Pfam" id="PF09339">
    <property type="entry name" value="HTH_IclR"/>
    <property type="match status" value="1"/>
</dbReference>
<keyword evidence="2" id="KW-0238">DNA-binding</keyword>
<dbReference type="SMART" id="SM00346">
    <property type="entry name" value="HTH_ICLR"/>
    <property type="match status" value="1"/>
</dbReference>
<protein>
    <submittedName>
        <fullName evidence="6">IclR family transcriptional regulator</fullName>
    </submittedName>
</protein>
<accession>A0ABV3SZV1</accession>
<evidence type="ECO:0000256" key="2">
    <source>
        <dbReference type="ARBA" id="ARBA00023125"/>
    </source>
</evidence>
<feature type="domain" description="HTH iclR-type" evidence="4">
    <location>
        <begin position="12"/>
        <end position="73"/>
    </location>
</feature>
<reference evidence="6 7" key="1">
    <citation type="submission" date="2024-07" db="EMBL/GenBank/DDBJ databases">
        <authorList>
            <person name="Lee S."/>
            <person name="Kang M."/>
        </authorList>
    </citation>
    <scope>NUCLEOTIDE SEQUENCE [LARGE SCALE GENOMIC DNA]</scope>
    <source>
        <strain evidence="6 7">DS6</strain>
    </source>
</reference>
<evidence type="ECO:0000259" key="5">
    <source>
        <dbReference type="PROSITE" id="PS51078"/>
    </source>
</evidence>
<dbReference type="Gene3D" id="1.10.10.10">
    <property type="entry name" value="Winged helix-like DNA-binding domain superfamily/Winged helix DNA-binding domain"/>
    <property type="match status" value="1"/>
</dbReference>
<dbReference type="Proteomes" id="UP001556631">
    <property type="component" value="Unassembled WGS sequence"/>
</dbReference>
<dbReference type="EMBL" id="JBFPJR010000021">
    <property type="protein sequence ID" value="MEX0428467.1"/>
    <property type="molecule type" value="Genomic_DNA"/>
</dbReference>
<dbReference type="PANTHER" id="PTHR30136">
    <property type="entry name" value="HELIX-TURN-HELIX TRANSCRIPTIONAL REGULATOR, ICLR FAMILY"/>
    <property type="match status" value="1"/>
</dbReference>
<gene>
    <name evidence="6" type="ORF">AB3X52_12620</name>
</gene>
<dbReference type="Gene3D" id="3.30.450.40">
    <property type="match status" value="1"/>
</dbReference>
<dbReference type="SUPFAM" id="SSF55781">
    <property type="entry name" value="GAF domain-like"/>
    <property type="match status" value="1"/>
</dbReference>
<keyword evidence="1" id="KW-0805">Transcription regulation</keyword>
<dbReference type="InterPro" id="IPR036388">
    <property type="entry name" value="WH-like_DNA-bd_sf"/>
</dbReference>
<dbReference type="Pfam" id="PF01614">
    <property type="entry name" value="IclR_C"/>
    <property type="match status" value="1"/>
</dbReference>
<comment type="caution">
    <text evidence="6">The sequence shown here is derived from an EMBL/GenBank/DDBJ whole genome shotgun (WGS) entry which is preliminary data.</text>
</comment>
<evidence type="ECO:0000313" key="6">
    <source>
        <dbReference type="EMBL" id="MEX0428467.1"/>
    </source>
</evidence>
<keyword evidence="7" id="KW-1185">Reference proteome</keyword>
<dbReference type="PROSITE" id="PS51078">
    <property type="entry name" value="ICLR_ED"/>
    <property type="match status" value="1"/>
</dbReference>
<dbReference type="InterPro" id="IPR050707">
    <property type="entry name" value="HTH_MetabolicPath_Reg"/>
</dbReference>
<dbReference type="InterPro" id="IPR005471">
    <property type="entry name" value="Tscrpt_reg_IclR_N"/>
</dbReference>
<evidence type="ECO:0000256" key="3">
    <source>
        <dbReference type="ARBA" id="ARBA00023163"/>
    </source>
</evidence>
<dbReference type="InterPro" id="IPR036390">
    <property type="entry name" value="WH_DNA-bd_sf"/>
</dbReference>
<proteinExistence type="predicted"/>